<proteinExistence type="inferred from homology"/>
<comment type="similarity">
    <text evidence="1">Belongs to the zinc-containing alcohol dehydrogenase family.</text>
</comment>
<keyword evidence="2" id="KW-0547">Nucleotide-binding</keyword>
<dbReference type="PANTHER" id="PTHR45348:SF1">
    <property type="entry name" value="TRANS-ENOYL REDUCTASE STHE"/>
    <property type="match status" value="1"/>
</dbReference>
<evidence type="ECO:0000313" key="6">
    <source>
        <dbReference type="Proteomes" id="UP001583177"/>
    </source>
</evidence>
<dbReference type="Pfam" id="PF08240">
    <property type="entry name" value="ADH_N"/>
    <property type="match status" value="1"/>
</dbReference>
<dbReference type="Gene3D" id="3.90.180.10">
    <property type="entry name" value="Medium-chain alcohol dehydrogenases, catalytic domain"/>
    <property type="match status" value="1"/>
</dbReference>
<gene>
    <name evidence="5" type="ORF">Daus18300_004083</name>
</gene>
<dbReference type="SUPFAM" id="SSF50129">
    <property type="entry name" value="GroES-like"/>
    <property type="match status" value="1"/>
</dbReference>
<accession>A0ABR3XAT7</accession>
<protein>
    <recommendedName>
        <fullName evidence="4">Alcohol dehydrogenase-like N-terminal domain-containing protein</fullName>
    </recommendedName>
</protein>
<dbReference type="PANTHER" id="PTHR45348">
    <property type="entry name" value="HYPOTHETICAL OXIDOREDUCTASE (EUROFUNG)"/>
    <property type="match status" value="1"/>
</dbReference>
<organism evidence="5 6">
    <name type="scientific">Diaporthe australafricana</name>
    <dbReference type="NCBI Taxonomy" id="127596"/>
    <lineage>
        <taxon>Eukaryota</taxon>
        <taxon>Fungi</taxon>
        <taxon>Dikarya</taxon>
        <taxon>Ascomycota</taxon>
        <taxon>Pezizomycotina</taxon>
        <taxon>Sordariomycetes</taxon>
        <taxon>Sordariomycetidae</taxon>
        <taxon>Diaporthales</taxon>
        <taxon>Diaporthaceae</taxon>
        <taxon>Diaporthe</taxon>
    </lineage>
</organism>
<dbReference type="InterPro" id="IPR011032">
    <property type="entry name" value="GroES-like_sf"/>
</dbReference>
<evidence type="ECO:0000256" key="3">
    <source>
        <dbReference type="ARBA" id="ARBA00023002"/>
    </source>
</evidence>
<keyword evidence="3" id="KW-0560">Oxidoreductase</keyword>
<evidence type="ECO:0000256" key="1">
    <source>
        <dbReference type="ARBA" id="ARBA00008072"/>
    </source>
</evidence>
<dbReference type="InterPro" id="IPR013154">
    <property type="entry name" value="ADH-like_N"/>
</dbReference>
<name>A0ABR3XAT7_9PEZI</name>
<evidence type="ECO:0000256" key="2">
    <source>
        <dbReference type="ARBA" id="ARBA00022741"/>
    </source>
</evidence>
<dbReference type="EMBL" id="JAWRVE010000027">
    <property type="protein sequence ID" value="KAL1872945.1"/>
    <property type="molecule type" value="Genomic_DNA"/>
</dbReference>
<comment type="caution">
    <text evidence="5">The sequence shown here is derived from an EMBL/GenBank/DDBJ whole genome shotgun (WGS) entry which is preliminary data.</text>
</comment>
<evidence type="ECO:0000313" key="5">
    <source>
        <dbReference type="EMBL" id="KAL1872945.1"/>
    </source>
</evidence>
<feature type="domain" description="Alcohol dehydrogenase-like N-terminal" evidence="4">
    <location>
        <begin position="39"/>
        <end position="137"/>
    </location>
</feature>
<keyword evidence="6" id="KW-1185">Reference proteome</keyword>
<reference evidence="5 6" key="1">
    <citation type="journal article" date="2024" name="IMA Fungus">
        <title>IMA Genome - F19 : A genome assembly and annotation guide to empower mycologists, including annotated draft genome sequences of Ceratocystis pirilliformis, Diaporthe australafricana, Fusarium ophioides, Paecilomyces lecythidis, and Sporothrix stenoceras.</title>
        <authorList>
            <person name="Aylward J."/>
            <person name="Wilson A.M."/>
            <person name="Visagie C.M."/>
            <person name="Spraker J."/>
            <person name="Barnes I."/>
            <person name="Buitendag C."/>
            <person name="Ceriani C."/>
            <person name="Del Mar Angel L."/>
            <person name="du Plessis D."/>
            <person name="Fuchs T."/>
            <person name="Gasser K."/>
            <person name="Kramer D."/>
            <person name="Li W."/>
            <person name="Munsamy K."/>
            <person name="Piso A."/>
            <person name="Price J.L."/>
            <person name="Sonnekus B."/>
            <person name="Thomas C."/>
            <person name="van der Nest A."/>
            <person name="van Dijk A."/>
            <person name="van Heerden A."/>
            <person name="van Vuuren N."/>
            <person name="Yilmaz N."/>
            <person name="Duong T.A."/>
            <person name="van der Merwe N.A."/>
            <person name="Wingfield M.J."/>
            <person name="Wingfield B.D."/>
        </authorList>
    </citation>
    <scope>NUCLEOTIDE SEQUENCE [LARGE SCALE GENOMIC DNA]</scope>
    <source>
        <strain evidence="5 6">CMW 18300</strain>
    </source>
</reference>
<dbReference type="Gene3D" id="3.40.50.720">
    <property type="entry name" value="NAD(P)-binding Rossmann-like Domain"/>
    <property type="match status" value="1"/>
</dbReference>
<dbReference type="CDD" id="cd08249">
    <property type="entry name" value="enoyl_reductase_like"/>
    <property type="match status" value="1"/>
</dbReference>
<dbReference type="InterPro" id="IPR036291">
    <property type="entry name" value="NAD(P)-bd_dom_sf"/>
</dbReference>
<dbReference type="SUPFAM" id="SSF51735">
    <property type="entry name" value="NAD(P)-binding Rossmann-fold domains"/>
    <property type="match status" value="1"/>
</dbReference>
<dbReference type="Proteomes" id="UP001583177">
    <property type="component" value="Unassembled WGS sequence"/>
</dbReference>
<dbReference type="InterPro" id="IPR047122">
    <property type="entry name" value="Trans-enoyl_RdTase-like"/>
</dbReference>
<sequence length="395" mass="41410">MALEREQTAIIQSQEADPAAVLPLTTSSTEAVPPLPSIHHVLVRVLTVALNPNDHKMLAHFPMPGSGVGCDFCGIVESASGGGGEEDPDFVNHRPGTRVCGTLFPYAAVGAGDHHHRMGSFAEYVVVDSRLLLRVPDRWSDLQGAALGGVGWSTVGLAMSGADALALPGRPSTPAEEEKHVLVYGGGTATGTMAIQMLRLSGYAPLAITQSAESAALAVAYGAVNAVRYTGGASISDCLESIRSLTAGGPPLRHALDCITDADSAAVCFGALARTGGRYACLEHFQHAWRTRRVVRVKEVMGYEVLGRSVDLGGPESTYTRGENQAAVEAGREWAAELQALLDKGALQAHPTQQVSPSDEKGSSSCPWARAVESGLQTLMVGGVRGRKLVVRISQ</sequence>
<evidence type="ECO:0000259" key="4">
    <source>
        <dbReference type="Pfam" id="PF08240"/>
    </source>
</evidence>